<dbReference type="PANTHER" id="PTHR33112">
    <property type="entry name" value="DOMAIN PROTEIN, PUTATIVE-RELATED"/>
    <property type="match status" value="1"/>
</dbReference>
<evidence type="ECO:0000256" key="1">
    <source>
        <dbReference type="SAM" id="MobiDB-lite"/>
    </source>
</evidence>
<dbReference type="Proteomes" id="UP000799753">
    <property type="component" value="Unassembled WGS sequence"/>
</dbReference>
<accession>A0A6A6RUG9</accession>
<evidence type="ECO:0000313" key="4">
    <source>
        <dbReference type="Proteomes" id="UP000799753"/>
    </source>
</evidence>
<feature type="region of interest" description="Disordered" evidence="1">
    <location>
        <begin position="424"/>
        <end position="449"/>
    </location>
</feature>
<protein>
    <submittedName>
        <fullName evidence="3">HET-domain-containing protein</fullName>
    </submittedName>
</protein>
<dbReference type="EMBL" id="MU006787">
    <property type="protein sequence ID" value="KAF2639196.1"/>
    <property type="molecule type" value="Genomic_DNA"/>
</dbReference>
<keyword evidence="4" id="KW-1185">Reference proteome</keyword>
<reference evidence="3" key="1">
    <citation type="journal article" date="2020" name="Stud. Mycol.">
        <title>101 Dothideomycetes genomes: a test case for predicting lifestyles and emergence of pathogens.</title>
        <authorList>
            <person name="Haridas S."/>
            <person name="Albert R."/>
            <person name="Binder M."/>
            <person name="Bloem J."/>
            <person name="Labutti K."/>
            <person name="Salamov A."/>
            <person name="Andreopoulos B."/>
            <person name="Baker S."/>
            <person name="Barry K."/>
            <person name="Bills G."/>
            <person name="Bluhm B."/>
            <person name="Cannon C."/>
            <person name="Castanera R."/>
            <person name="Culley D."/>
            <person name="Daum C."/>
            <person name="Ezra D."/>
            <person name="Gonzalez J."/>
            <person name="Henrissat B."/>
            <person name="Kuo A."/>
            <person name="Liang C."/>
            <person name="Lipzen A."/>
            <person name="Lutzoni F."/>
            <person name="Magnuson J."/>
            <person name="Mondo S."/>
            <person name="Nolan M."/>
            <person name="Ohm R."/>
            <person name="Pangilinan J."/>
            <person name="Park H.-J."/>
            <person name="Ramirez L."/>
            <person name="Alfaro M."/>
            <person name="Sun H."/>
            <person name="Tritt A."/>
            <person name="Yoshinaga Y."/>
            <person name="Zwiers L.-H."/>
            <person name="Turgeon B."/>
            <person name="Goodwin S."/>
            <person name="Spatafora J."/>
            <person name="Crous P."/>
            <person name="Grigoriev I."/>
        </authorList>
    </citation>
    <scope>NUCLEOTIDE SEQUENCE</scope>
    <source>
        <strain evidence="3">CBS 473.64</strain>
    </source>
</reference>
<dbReference type="InterPro" id="IPR010730">
    <property type="entry name" value="HET"/>
</dbReference>
<evidence type="ECO:0000313" key="3">
    <source>
        <dbReference type="EMBL" id="KAF2639196.1"/>
    </source>
</evidence>
<gene>
    <name evidence="3" type="ORF">P280DRAFT_481359</name>
</gene>
<feature type="domain" description="Heterokaryon incompatibility" evidence="2">
    <location>
        <begin position="51"/>
        <end position="211"/>
    </location>
</feature>
<dbReference type="Pfam" id="PF06985">
    <property type="entry name" value="HET"/>
    <property type="match status" value="1"/>
</dbReference>
<name>A0A6A6RUG9_9PLEO</name>
<dbReference type="PANTHER" id="PTHR33112:SF10">
    <property type="entry name" value="TOL"/>
    <property type="match status" value="1"/>
</dbReference>
<dbReference type="AlphaFoldDB" id="A0A6A6RUG9"/>
<evidence type="ECO:0000259" key="2">
    <source>
        <dbReference type="Pfam" id="PF06985"/>
    </source>
</evidence>
<dbReference type="OrthoDB" id="5362512at2759"/>
<sequence>MCPAQMRKKQEKQGRVRDIFVPTRLLDFREIESKQTAKVVDTKANNVKAPYATLSHCWGPANPYDPQRPKKDLLTRKTMEEFTTVGIGWEKLSRNFKQAIKVAKLMGLRYACIDSLCICQGPDRDFYSGGALTHKVYRNSYCNIAAADSKDPAGGLFRERDPYDVLPAKFESDERSPMFGGKKIWNVLRGDVWDQMLLKTSLYTRGWLFQERMLSPRALHFGQHQIFWDCAEISACEALPDGLPSPMGQTASIDLSWRGRLLESGTSKWMAVSGANDQSIEVFWKAAVKAYTGCDLTNQRGKSIAIWGIAKLLRDSLGEEYGAGLWEESLAEQLAWRVADCTVAERPQEMMRNPSWSWTSVKGVVILSDRLQTSRAYTVRDHTGRPLTFSINPENRVRPKAHRERSDGIKKELSLMDERLNMIHKQRKNSNPQRTTSYDRKDSKPGRDQELRLSSNVIEIQAHTNIEVLQWSETAAKWTLAVTGGTEFAPQDAIIDAFPDIRPTTVQDKITHFTILSLACWYRPHESMSFLPHQLEADREDPNQETEFRGVGIMIRPVTNRPDMPDRFMRTGSLQLRHLSGKGTKTKTYRNVKGRPPYLYYKLLLRIIVPSKGCPHNISFSFSPSSNQLPHAIHGTTIGAIPLDVVWRHIT</sequence>
<organism evidence="3 4">
    <name type="scientific">Massarina eburnea CBS 473.64</name>
    <dbReference type="NCBI Taxonomy" id="1395130"/>
    <lineage>
        <taxon>Eukaryota</taxon>
        <taxon>Fungi</taxon>
        <taxon>Dikarya</taxon>
        <taxon>Ascomycota</taxon>
        <taxon>Pezizomycotina</taxon>
        <taxon>Dothideomycetes</taxon>
        <taxon>Pleosporomycetidae</taxon>
        <taxon>Pleosporales</taxon>
        <taxon>Massarineae</taxon>
        <taxon>Massarinaceae</taxon>
        <taxon>Massarina</taxon>
    </lineage>
</organism>
<proteinExistence type="predicted"/>
<feature type="compositionally biased region" description="Basic and acidic residues" evidence="1">
    <location>
        <begin position="437"/>
        <end position="449"/>
    </location>
</feature>